<evidence type="ECO:0000313" key="2">
    <source>
        <dbReference type="Proteomes" id="UP000824120"/>
    </source>
</evidence>
<dbReference type="InterPro" id="IPR021109">
    <property type="entry name" value="Peptidase_aspartic_dom_sf"/>
</dbReference>
<dbReference type="GO" id="GO:0006508">
    <property type="term" value="P:proteolysis"/>
    <property type="evidence" value="ECO:0007669"/>
    <property type="project" value="InterPro"/>
</dbReference>
<dbReference type="EMBL" id="JACXVP010000002">
    <property type="protein sequence ID" value="KAG5620590.1"/>
    <property type="molecule type" value="Genomic_DNA"/>
</dbReference>
<dbReference type="OrthoDB" id="1939491at2759"/>
<dbReference type="CDD" id="cd00303">
    <property type="entry name" value="retropepsin_like"/>
    <property type="match status" value="1"/>
</dbReference>
<keyword evidence="2" id="KW-1185">Reference proteome</keyword>
<dbReference type="SUPFAM" id="SSF50630">
    <property type="entry name" value="Acid proteases"/>
    <property type="match status" value="1"/>
</dbReference>
<protein>
    <submittedName>
        <fullName evidence="1">Uncharacterized protein</fullName>
    </submittedName>
</protein>
<dbReference type="GO" id="GO:0004190">
    <property type="term" value="F:aspartic-type endopeptidase activity"/>
    <property type="evidence" value="ECO:0007669"/>
    <property type="project" value="InterPro"/>
</dbReference>
<proteinExistence type="predicted"/>
<dbReference type="Gene3D" id="2.40.70.10">
    <property type="entry name" value="Acid Proteases"/>
    <property type="match status" value="1"/>
</dbReference>
<dbReference type="InterPro" id="IPR001969">
    <property type="entry name" value="Aspartic_peptidase_AS"/>
</dbReference>
<reference evidence="1 2" key="1">
    <citation type="submission" date="2020-09" db="EMBL/GenBank/DDBJ databases">
        <title>De no assembly of potato wild relative species, Solanum commersonii.</title>
        <authorList>
            <person name="Cho K."/>
        </authorList>
    </citation>
    <scope>NUCLEOTIDE SEQUENCE [LARGE SCALE GENOMIC DNA]</scope>
    <source>
        <strain evidence="1">LZ3.2</strain>
        <tissue evidence="1">Leaf</tissue>
    </source>
</reference>
<comment type="caution">
    <text evidence="1">The sequence shown here is derived from an EMBL/GenBank/DDBJ whole genome shotgun (WGS) entry which is preliminary data.</text>
</comment>
<dbReference type="Pfam" id="PF13650">
    <property type="entry name" value="Asp_protease_2"/>
    <property type="match status" value="1"/>
</dbReference>
<gene>
    <name evidence="1" type="ORF">H5410_005808</name>
</gene>
<dbReference type="AlphaFoldDB" id="A0A9J6A7G0"/>
<evidence type="ECO:0000313" key="1">
    <source>
        <dbReference type="EMBL" id="KAG5620590.1"/>
    </source>
</evidence>
<sequence>MTLAALAAQSANVRPHESLFVNAKLNGKTVRIMVDTGATHNFVTEERAKDLYLNYVASDTILKIVNALPTIVHGFAPKVPIDLGE</sequence>
<dbReference type="Proteomes" id="UP000824120">
    <property type="component" value="Chromosome 2"/>
</dbReference>
<dbReference type="PROSITE" id="PS00141">
    <property type="entry name" value="ASP_PROTEASE"/>
    <property type="match status" value="1"/>
</dbReference>
<accession>A0A9J6A7G0</accession>
<organism evidence="1 2">
    <name type="scientific">Solanum commersonii</name>
    <name type="common">Commerson's wild potato</name>
    <name type="synonym">Commerson's nightshade</name>
    <dbReference type="NCBI Taxonomy" id="4109"/>
    <lineage>
        <taxon>Eukaryota</taxon>
        <taxon>Viridiplantae</taxon>
        <taxon>Streptophyta</taxon>
        <taxon>Embryophyta</taxon>
        <taxon>Tracheophyta</taxon>
        <taxon>Spermatophyta</taxon>
        <taxon>Magnoliopsida</taxon>
        <taxon>eudicotyledons</taxon>
        <taxon>Gunneridae</taxon>
        <taxon>Pentapetalae</taxon>
        <taxon>asterids</taxon>
        <taxon>lamiids</taxon>
        <taxon>Solanales</taxon>
        <taxon>Solanaceae</taxon>
        <taxon>Solanoideae</taxon>
        <taxon>Solaneae</taxon>
        <taxon>Solanum</taxon>
    </lineage>
</organism>
<name>A0A9J6A7G0_SOLCO</name>